<dbReference type="GO" id="GO:0005506">
    <property type="term" value="F:iron ion binding"/>
    <property type="evidence" value="ECO:0007669"/>
    <property type="project" value="InterPro"/>
</dbReference>
<dbReference type="PRINTS" id="PR00463">
    <property type="entry name" value="EP450I"/>
</dbReference>
<dbReference type="Pfam" id="PF00067">
    <property type="entry name" value="p450"/>
    <property type="match status" value="1"/>
</dbReference>
<dbReference type="AlphaFoldDB" id="A0A4Z0A2E4"/>
<keyword evidence="4 9" id="KW-0349">Heme</keyword>
<evidence type="ECO:0000256" key="8">
    <source>
        <dbReference type="ARBA" id="ARBA00023033"/>
    </source>
</evidence>
<dbReference type="PROSITE" id="PS00086">
    <property type="entry name" value="CYTOCHROME_P450"/>
    <property type="match status" value="1"/>
</dbReference>
<evidence type="ECO:0000256" key="6">
    <source>
        <dbReference type="ARBA" id="ARBA00023002"/>
    </source>
</evidence>
<dbReference type="GO" id="GO:0020037">
    <property type="term" value="F:heme binding"/>
    <property type="evidence" value="ECO:0007669"/>
    <property type="project" value="InterPro"/>
</dbReference>
<dbReference type="GO" id="GO:0016705">
    <property type="term" value="F:oxidoreductase activity, acting on paired donors, with incorporation or reduction of molecular oxygen"/>
    <property type="evidence" value="ECO:0007669"/>
    <property type="project" value="InterPro"/>
</dbReference>
<evidence type="ECO:0000256" key="1">
    <source>
        <dbReference type="ARBA" id="ARBA00001971"/>
    </source>
</evidence>
<sequence length="462" mass="51215">MKEFGNTYKLREPLMVCISAQRMPYARGNTLLHRQEPLLILGDEHSRMRRQLNSAFSPQSIKDVSHVLFDLAHRLAENFDNNIGLEAESAIFDISPLLHSFAVDAISMTMFAHNLSAGKEDIPGILHNIMNGPNVDSIAARCIGIFIGMFPQLLALPNPMKSWADKLRTELGKIANKVWDEGCSDAGMDAKIMQALSMFTTIHRKEASLSYSLVERDDSNGEAVSRDEAVAQLISILFAGSETVANVLGELLYELARQPAIQDKLRQELLDFQSKYGRSPNYEDLTKSTSNTLPYLDAVTRETMRCKATLMDIARCALEDDVIPLSTPLANTNITQIKVKAGTNISIPIRDGVNVDPEIWGPDADVFRPERWFEDGGLPDSVKAVRALGNIMSFGDGPRICLGRTFAYAEFKIVAATLIPKFVLATEGSKIDFYHLGGNTVKPKVRGREAEGIQLPLCIRRF</sequence>
<dbReference type="PRINTS" id="PR00385">
    <property type="entry name" value="P450"/>
</dbReference>
<keyword evidence="8 10" id="KW-0503">Monooxygenase</keyword>
<evidence type="ECO:0000256" key="7">
    <source>
        <dbReference type="ARBA" id="ARBA00023004"/>
    </source>
</evidence>
<proteinExistence type="inferred from homology"/>
<organism evidence="11 12">
    <name type="scientific">Hericium alpestre</name>
    <dbReference type="NCBI Taxonomy" id="135208"/>
    <lineage>
        <taxon>Eukaryota</taxon>
        <taxon>Fungi</taxon>
        <taxon>Dikarya</taxon>
        <taxon>Basidiomycota</taxon>
        <taxon>Agaricomycotina</taxon>
        <taxon>Agaricomycetes</taxon>
        <taxon>Russulales</taxon>
        <taxon>Hericiaceae</taxon>
        <taxon>Hericium</taxon>
    </lineage>
</organism>
<dbReference type="InterPro" id="IPR050121">
    <property type="entry name" value="Cytochrome_P450_monoxygenase"/>
</dbReference>
<comment type="cofactor">
    <cofactor evidence="1 9">
        <name>heme</name>
        <dbReference type="ChEBI" id="CHEBI:30413"/>
    </cofactor>
</comment>
<comment type="pathway">
    <text evidence="2">Secondary metabolite biosynthesis.</text>
</comment>
<dbReference type="Proteomes" id="UP000298061">
    <property type="component" value="Unassembled WGS sequence"/>
</dbReference>
<keyword evidence="12" id="KW-1185">Reference proteome</keyword>
<keyword evidence="7 9" id="KW-0408">Iron</keyword>
<evidence type="ECO:0000313" key="11">
    <source>
        <dbReference type="EMBL" id="TFY80391.1"/>
    </source>
</evidence>
<accession>A0A4Z0A2E4</accession>
<dbReference type="PANTHER" id="PTHR24305">
    <property type="entry name" value="CYTOCHROME P450"/>
    <property type="match status" value="1"/>
</dbReference>
<dbReference type="InterPro" id="IPR001128">
    <property type="entry name" value="Cyt_P450"/>
</dbReference>
<dbReference type="InterPro" id="IPR036396">
    <property type="entry name" value="Cyt_P450_sf"/>
</dbReference>
<reference evidence="11 12" key="1">
    <citation type="submission" date="2019-02" db="EMBL/GenBank/DDBJ databases">
        <title>Genome sequencing of the rare red list fungi Hericium alpestre (H. flagellum).</title>
        <authorList>
            <person name="Buettner E."/>
            <person name="Kellner H."/>
        </authorList>
    </citation>
    <scope>NUCLEOTIDE SEQUENCE [LARGE SCALE GENOMIC DNA]</scope>
    <source>
        <strain evidence="11 12">DSM 108284</strain>
    </source>
</reference>
<comment type="caution">
    <text evidence="11">The sequence shown here is derived from an EMBL/GenBank/DDBJ whole genome shotgun (WGS) entry which is preliminary data.</text>
</comment>
<keyword evidence="6 10" id="KW-0560">Oxidoreductase</keyword>
<dbReference type="STRING" id="135208.A0A4Z0A2E4"/>
<evidence type="ECO:0000256" key="10">
    <source>
        <dbReference type="RuleBase" id="RU000461"/>
    </source>
</evidence>
<dbReference type="Gene3D" id="1.10.630.10">
    <property type="entry name" value="Cytochrome P450"/>
    <property type="match status" value="1"/>
</dbReference>
<evidence type="ECO:0000256" key="3">
    <source>
        <dbReference type="ARBA" id="ARBA00010617"/>
    </source>
</evidence>
<evidence type="ECO:0000313" key="12">
    <source>
        <dbReference type="Proteomes" id="UP000298061"/>
    </source>
</evidence>
<evidence type="ECO:0000256" key="2">
    <source>
        <dbReference type="ARBA" id="ARBA00005179"/>
    </source>
</evidence>
<dbReference type="GO" id="GO:0004497">
    <property type="term" value="F:monooxygenase activity"/>
    <property type="evidence" value="ECO:0007669"/>
    <property type="project" value="UniProtKB-KW"/>
</dbReference>
<feature type="binding site" description="axial binding residue" evidence="9">
    <location>
        <position position="401"/>
    </location>
    <ligand>
        <name>heme</name>
        <dbReference type="ChEBI" id="CHEBI:30413"/>
    </ligand>
    <ligandPart>
        <name>Fe</name>
        <dbReference type="ChEBI" id="CHEBI:18248"/>
    </ligandPart>
</feature>
<evidence type="ECO:0000256" key="4">
    <source>
        <dbReference type="ARBA" id="ARBA00022617"/>
    </source>
</evidence>
<evidence type="ECO:0008006" key="13">
    <source>
        <dbReference type="Google" id="ProtNLM"/>
    </source>
</evidence>
<dbReference type="SUPFAM" id="SSF48264">
    <property type="entry name" value="Cytochrome P450"/>
    <property type="match status" value="1"/>
</dbReference>
<keyword evidence="5 9" id="KW-0479">Metal-binding</keyword>
<dbReference type="PANTHER" id="PTHR24305:SF166">
    <property type="entry name" value="CYTOCHROME P450 12A4, MITOCHONDRIAL-RELATED"/>
    <property type="match status" value="1"/>
</dbReference>
<evidence type="ECO:0000256" key="5">
    <source>
        <dbReference type="ARBA" id="ARBA00022723"/>
    </source>
</evidence>
<dbReference type="InterPro" id="IPR002401">
    <property type="entry name" value="Cyt_P450_E_grp-I"/>
</dbReference>
<evidence type="ECO:0000256" key="9">
    <source>
        <dbReference type="PIRSR" id="PIRSR602401-1"/>
    </source>
</evidence>
<comment type="similarity">
    <text evidence="3 10">Belongs to the cytochrome P450 family.</text>
</comment>
<name>A0A4Z0A2E4_9AGAM</name>
<gene>
    <name evidence="11" type="ORF">EWM64_g3618</name>
</gene>
<dbReference type="EMBL" id="SFCI01000345">
    <property type="protein sequence ID" value="TFY80391.1"/>
    <property type="molecule type" value="Genomic_DNA"/>
</dbReference>
<dbReference type="InterPro" id="IPR017972">
    <property type="entry name" value="Cyt_P450_CS"/>
</dbReference>
<protein>
    <recommendedName>
        <fullName evidence="13">Cytochrome P450</fullName>
    </recommendedName>
</protein>
<dbReference type="OrthoDB" id="1470350at2759"/>